<dbReference type="GO" id="GO:0003677">
    <property type="term" value="F:DNA binding"/>
    <property type="evidence" value="ECO:0007669"/>
    <property type="project" value="InterPro"/>
</dbReference>
<dbReference type="KEGG" id="fax:FUAX_55920"/>
<accession>A0AAU9CVW1</accession>
<dbReference type="PROSITE" id="PS50943">
    <property type="entry name" value="HTH_CROC1"/>
    <property type="match status" value="1"/>
</dbReference>
<gene>
    <name evidence="2" type="ORF">FUAX_55920</name>
</gene>
<evidence type="ECO:0000313" key="2">
    <source>
        <dbReference type="EMBL" id="BDD13160.1"/>
    </source>
</evidence>
<dbReference type="InterPro" id="IPR010982">
    <property type="entry name" value="Lambda_DNA-bd_dom_sf"/>
</dbReference>
<dbReference type="SUPFAM" id="SSF47413">
    <property type="entry name" value="lambda repressor-like DNA-binding domains"/>
    <property type="match status" value="1"/>
</dbReference>
<dbReference type="InterPro" id="IPR001387">
    <property type="entry name" value="Cro/C1-type_HTH"/>
</dbReference>
<evidence type="ECO:0000313" key="3">
    <source>
        <dbReference type="Proteomes" id="UP001348817"/>
    </source>
</evidence>
<geneLocation type="plasmid" evidence="2 3">
    <name>pFA13</name>
</geneLocation>
<dbReference type="AlphaFoldDB" id="A0AAU9CVW1"/>
<dbReference type="EMBL" id="AP025327">
    <property type="protein sequence ID" value="BDD13160.1"/>
    <property type="molecule type" value="Genomic_DNA"/>
</dbReference>
<dbReference type="Proteomes" id="UP001348817">
    <property type="component" value="Plasmid pFA13"/>
</dbReference>
<name>A0AAU9CVW1_9BACT</name>
<dbReference type="Gene3D" id="1.10.260.40">
    <property type="entry name" value="lambda repressor-like DNA-binding domains"/>
    <property type="match status" value="1"/>
</dbReference>
<sequence length="74" mass="8544">MTMIEKIRKVIGDRRTEKDMTYQELADAVGEKKTDAWNLINGKRNPTFSTLEKYLVELDLDMQITAKKPKGKKA</sequence>
<dbReference type="SMART" id="SM00530">
    <property type="entry name" value="HTH_XRE"/>
    <property type="match status" value="1"/>
</dbReference>
<keyword evidence="3" id="KW-1185">Reference proteome</keyword>
<proteinExistence type="predicted"/>
<feature type="domain" description="HTH cro/C1-type" evidence="1">
    <location>
        <begin position="15"/>
        <end position="65"/>
    </location>
</feature>
<protein>
    <recommendedName>
        <fullName evidence="1">HTH cro/C1-type domain-containing protein</fullName>
    </recommendedName>
</protein>
<dbReference type="CDD" id="cd00093">
    <property type="entry name" value="HTH_XRE"/>
    <property type="match status" value="1"/>
</dbReference>
<organism evidence="2 3">
    <name type="scientific">Fulvitalea axinellae</name>
    <dbReference type="NCBI Taxonomy" id="1182444"/>
    <lineage>
        <taxon>Bacteria</taxon>
        <taxon>Pseudomonadati</taxon>
        <taxon>Bacteroidota</taxon>
        <taxon>Cytophagia</taxon>
        <taxon>Cytophagales</taxon>
        <taxon>Persicobacteraceae</taxon>
        <taxon>Fulvitalea</taxon>
    </lineage>
</organism>
<evidence type="ECO:0000259" key="1">
    <source>
        <dbReference type="PROSITE" id="PS50943"/>
    </source>
</evidence>
<dbReference type="Pfam" id="PF01381">
    <property type="entry name" value="HTH_3"/>
    <property type="match status" value="1"/>
</dbReference>
<keyword evidence="2" id="KW-0614">Plasmid</keyword>
<reference evidence="2 3" key="1">
    <citation type="submission" date="2021-12" db="EMBL/GenBank/DDBJ databases">
        <title>Genome sequencing of bacteria with rrn-lacking chromosome and rrn-plasmid.</title>
        <authorList>
            <person name="Anda M."/>
            <person name="Iwasaki W."/>
        </authorList>
    </citation>
    <scope>NUCLEOTIDE SEQUENCE [LARGE SCALE GENOMIC DNA]</scope>
    <source>
        <strain evidence="2 3">DSM 100852</strain>
        <plasmid evidence="2 3">pFA13</plasmid>
    </source>
</reference>